<feature type="chain" id="PRO_5017956759" description="Non-specific serine/threonine protein kinase" evidence="7">
    <location>
        <begin position="23"/>
        <end position="733"/>
    </location>
</feature>
<evidence type="ECO:0000256" key="4">
    <source>
        <dbReference type="ARBA" id="ARBA00022777"/>
    </source>
</evidence>
<dbReference type="FunFam" id="1.10.510.10:FF:000210">
    <property type="entry name" value="Non-specific serine/threonine protein kinase"/>
    <property type="match status" value="1"/>
</dbReference>
<name>A0A3P3YAJ4_PLABS</name>
<feature type="domain" description="AGC-kinase C-terminal" evidence="9">
    <location>
        <begin position="683"/>
        <end position="733"/>
    </location>
</feature>
<reference evidence="10 11" key="1">
    <citation type="submission" date="2018-03" db="EMBL/GenBank/DDBJ databases">
        <authorList>
            <person name="Fogelqvist J."/>
        </authorList>
    </citation>
    <scope>NUCLEOTIDE SEQUENCE [LARGE SCALE GENOMIC DNA]</scope>
</reference>
<accession>A0A3P3YAJ4</accession>
<dbReference type="Pfam" id="PF00069">
    <property type="entry name" value="Pkinase"/>
    <property type="match status" value="2"/>
</dbReference>
<evidence type="ECO:0008006" key="12">
    <source>
        <dbReference type="Google" id="ProtNLM"/>
    </source>
</evidence>
<keyword evidence="4" id="KW-0418">Kinase</keyword>
<dbReference type="CDD" id="cd05123">
    <property type="entry name" value="STKc_AGC"/>
    <property type="match status" value="1"/>
</dbReference>
<dbReference type="EMBL" id="OVEO01000007">
    <property type="protein sequence ID" value="SPQ97184.1"/>
    <property type="molecule type" value="Genomic_DNA"/>
</dbReference>
<dbReference type="InterPro" id="IPR008271">
    <property type="entry name" value="Ser/Thr_kinase_AS"/>
</dbReference>
<keyword evidence="2" id="KW-0808">Transferase</keyword>
<protein>
    <recommendedName>
        <fullName evidence="12">Non-specific serine/threonine protein kinase</fullName>
    </recommendedName>
</protein>
<evidence type="ECO:0000256" key="6">
    <source>
        <dbReference type="PROSITE-ProRule" id="PRU10141"/>
    </source>
</evidence>
<dbReference type="FunFam" id="1.10.510.10:FF:000465">
    <property type="entry name" value="Non-specific serine/threonine protein kinase"/>
    <property type="match status" value="1"/>
</dbReference>
<dbReference type="Gene3D" id="1.10.510.10">
    <property type="entry name" value="Transferase(Phosphotransferase) domain 1"/>
    <property type="match status" value="2"/>
</dbReference>
<evidence type="ECO:0000256" key="2">
    <source>
        <dbReference type="ARBA" id="ARBA00022679"/>
    </source>
</evidence>
<evidence type="ECO:0000259" key="9">
    <source>
        <dbReference type="PROSITE" id="PS51285"/>
    </source>
</evidence>
<keyword evidence="3 6" id="KW-0547">Nucleotide-binding</keyword>
<feature type="domain" description="Protein kinase" evidence="8">
    <location>
        <begin position="42"/>
        <end position="296"/>
    </location>
</feature>
<dbReference type="SUPFAM" id="SSF56112">
    <property type="entry name" value="Protein kinase-like (PK-like)"/>
    <property type="match status" value="2"/>
</dbReference>
<evidence type="ECO:0000259" key="8">
    <source>
        <dbReference type="PROSITE" id="PS50011"/>
    </source>
</evidence>
<dbReference type="PROSITE" id="PS51285">
    <property type="entry name" value="AGC_KINASE_CTER"/>
    <property type="match status" value="2"/>
</dbReference>
<evidence type="ECO:0000256" key="3">
    <source>
        <dbReference type="ARBA" id="ARBA00022741"/>
    </source>
</evidence>
<sequence length="733" mass="82112">MSRYHLCILPLVIMLLASAALAMRNDTSEPGRTLGKCRKEDFEELGVIGCGMSGVVFLTRHPATQRLFAMKRIPKALIQQNGSISDELRLLKSLRGIPLVVQFYCSMDDSNYQYLVVEFCQGGELFELIVRKGRFPERHAKFYAASIVLALEQLHERGIVYRDLKSQNVLLTGTGHVRLTDVGLSKELAVGERTSSLVGTPEYLAPEMFNCPDYAHPVDWWALGVVIYEMLFAKRPYEFQDGDGPARWEQVINRRVHVGADVSLSAQRIIRDLLHATPEFRLGFRGAHEVKRHEWFADVDWDALAEGELPPPFVPPVSDPLDRGPGISSPVELGLSDDQRSRNNILPLWPPAPSSWSDHAGGRSSVWTVFDNQGQTRSEQPAQHAVPPPVHRAIVFVAIASLARSRPEPASGFTQPVQDECQKEDFEELGVIGVGTTCVVFLARRHSTGELVAVKRVPKATIQQSPSLPRELPLLKSLRGIPFVVHFHCSIDDAQYLYLVMEFCQGGELFEVIANKGRLEEPAAKFYAASIVLALEQMHERGIIYRDLKPQNILLTGTGHVRLADVGLSKELAMGQRTNSFVGTPEYLAPEMLSNRPDYAHPVDWWALGAVIYEMLFGKRAFEFQDQDGPTQWEQVINRGVRIGKDVSVSDAQRIVRELLHPKPGLRLGFTGAHEVKRHAWFADVDWDALADGVLPPPFLPPVSDPLDRSCFDFGWIRQNLDDADNEPLFKDF</sequence>
<dbReference type="InterPro" id="IPR017441">
    <property type="entry name" value="Protein_kinase_ATP_BS"/>
</dbReference>
<dbReference type="SMART" id="SM00133">
    <property type="entry name" value="S_TK_X"/>
    <property type="match status" value="2"/>
</dbReference>
<dbReference type="GO" id="GO:0004691">
    <property type="term" value="F:cAMP-dependent protein kinase activity"/>
    <property type="evidence" value="ECO:0007669"/>
    <property type="project" value="TreeGrafter"/>
</dbReference>
<evidence type="ECO:0000256" key="1">
    <source>
        <dbReference type="ARBA" id="ARBA00022527"/>
    </source>
</evidence>
<dbReference type="PROSITE" id="PS00107">
    <property type="entry name" value="PROTEIN_KINASE_ATP"/>
    <property type="match status" value="1"/>
</dbReference>
<evidence type="ECO:0000313" key="11">
    <source>
        <dbReference type="Proteomes" id="UP000290189"/>
    </source>
</evidence>
<keyword evidence="10" id="KW-0496">Mitochondrion</keyword>
<proteinExistence type="predicted"/>
<dbReference type="InterPro" id="IPR045270">
    <property type="entry name" value="STKc_AGC"/>
</dbReference>
<dbReference type="GO" id="GO:0005524">
    <property type="term" value="F:ATP binding"/>
    <property type="evidence" value="ECO:0007669"/>
    <property type="project" value="UniProtKB-UniRule"/>
</dbReference>
<dbReference type="InterPro" id="IPR000719">
    <property type="entry name" value="Prot_kinase_dom"/>
</dbReference>
<dbReference type="PROSITE" id="PS50011">
    <property type="entry name" value="PROTEIN_KINASE_DOM"/>
    <property type="match status" value="2"/>
</dbReference>
<dbReference type="InterPro" id="IPR000961">
    <property type="entry name" value="AGC-kinase_C"/>
</dbReference>
<dbReference type="PROSITE" id="PS00108">
    <property type="entry name" value="PROTEIN_KINASE_ST"/>
    <property type="match status" value="2"/>
</dbReference>
<dbReference type="AlphaFoldDB" id="A0A3P3YAJ4"/>
<dbReference type="SMART" id="SM00220">
    <property type="entry name" value="S_TKc"/>
    <property type="match status" value="2"/>
</dbReference>
<dbReference type="Proteomes" id="UP000290189">
    <property type="component" value="Unassembled WGS sequence"/>
</dbReference>
<feature type="signal peptide" evidence="7">
    <location>
        <begin position="1"/>
        <end position="22"/>
    </location>
</feature>
<feature type="domain" description="AGC-kinase C-terminal" evidence="9">
    <location>
        <begin position="297"/>
        <end position="322"/>
    </location>
</feature>
<feature type="domain" description="Protein kinase" evidence="8">
    <location>
        <begin position="426"/>
        <end position="682"/>
    </location>
</feature>
<dbReference type="InterPro" id="IPR011009">
    <property type="entry name" value="Kinase-like_dom_sf"/>
</dbReference>
<gene>
    <name evidence="10" type="ORF">PLBR_LOCUS4399</name>
</gene>
<organism evidence="10 11">
    <name type="scientific">Plasmodiophora brassicae</name>
    <name type="common">Clubroot disease agent</name>
    <dbReference type="NCBI Taxonomy" id="37360"/>
    <lineage>
        <taxon>Eukaryota</taxon>
        <taxon>Sar</taxon>
        <taxon>Rhizaria</taxon>
        <taxon>Endomyxa</taxon>
        <taxon>Phytomyxea</taxon>
        <taxon>Plasmodiophorida</taxon>
        <taxon>Plasmodiophoridae</taxon>
        <taxon>Plasmodiophora</taxon>
    </lineage>
</organism>
<keyword evidence="7" id="KW-0732">Signal</keyword>
<keyword evidence="5 6" id="KW-0067">ATP-binding</keyword>
<evidence type="ECO:0000256" key="5">
    <source>
        <dbReference type="ARBA" id="ARBA00022840"/>
    </source>
</evidence>
<dbReference type="GO" id="GO:0005952">
    <property type="term" value="C:cAMP-dependent protein kinase complex"/>
    <property type="evidence" value="ECO:0007669"/>
    <property type="project" value="TreeGrafter"/>
</dbReference>
<geneLocation type="mitochondrion" evidence="10"/>
<dbReference type="PANTHER" id="PTHR24353">
    <property type="entry name" value="CYCLIC NUCLEOTIDE-DEPENDENT PROTEIN KINASE"/>
    <property type="match status" value="1"/>
</dbReference>
<evidence type="ECO:0000256" key="7">
    <source>
        <dbReference type="SAM" id="SignalP"/>
    </source>
</evidence>
<keyword evidence="1" id="KW-0723">Serine/threonine-protein kinase</keyword>
<dbReference type="Gene3D" id="3.30.200.20">
    <property type="entry name" value="Phosphorylase Kinase, domain 1"/>
    <property type="match status" value="2"/>
</dbReference>
<dbReference type="PANTHER" id="PTHR24353:SF139">
    <property type="match status" value="1"/>
</dbReference>
<evidence type="ECO:0000313" key="10">
    <source>
        <dbReference type="EMBL" id="SPQ97184.1"/>
    </source>
</evidence>
<feature type="binding site" evidence="6">
    <location>
        <position position="71"/>
    </location>
    <ligand>
        <name>ATP</name>
        <dbReference type="ChEBI" id="CHEBI:30616"/>
    </ligand>
</feature>